<feature type="region of interest" description="Disordered" evidence="1">
    <location>
        <begin position="1"/>
        <end position="48"/>
    </location>
</feature>
<sequence>MTQEEEEEEEEKRSAEEEEQDEKEEKGNDDDGISPLSILLPSEADGEAAAVSFPRAAQLMIIWYTRSGSRRHKRRNRCNHSRPTTCFYSTACYNKRLPMPI</sequence>
<name>A0A5B7H6X5_PORTR</name>
<evidence type="ECO:0000313" key="3">
    <source>
        <dbReference type="Proteomes" id="UP000324222"/>
    </source>
</evidence>
<proteinExistence type="predicted"/>
<accession>A0A5B7H6X5</accession>
<comment type="caution">
    <text evidence="2">The sequence shown here is derived from an EMBL/GenBank/DDBJ whole genome shotgun (WGS) entry which is preliminary data.</text>
</comment>
<protein>
    <submittedName>
        <fullName evidence="2">Uncharacterized protein</fullName>
    </submittedName>
</protein>
<organism evidence="2 3">
    <name type="scientific">Portunus trituberculatus</name>
    <name type="common">Swimming crab</name>
    <name type="synonym">Neptunus trituberculatus</name>
    <dbReference type="NCBI Taxonomy" id="210409"/>
    <lineage>
        <taxon>Eukaryota</taxon>
        <taxon>Metazoa</taxon>
        <taxon>Ecdysozoa</taxon>
        <taxon>Arthropoda</taxon>
        <taxon>Crustacea</taxon>
        <taxon>Multicrustacea</taxon>
        <taxon>Malacostraca</taxon>
        <taxon>Eumalacostraca</taxon>
        <taxon>Eucarida</taxon>
        <taxon>Decapoda</taxon>
        <taxon>Pleocyemata</taxon>
        <taxon>Brachyura</taxon>
        <taxon>Eubrachyura</taxon>
        <taxon>Portunoidea</taxon>
        <taxon>Portunidae</taxon>
        <taxon>Portuninae</taxon>
        <taxon>Portunus</taxon>
    </lineage>
</organism>
<reference evidence="2 3" key="1">
    <citation type="submission" date="2019-05" db="EMBL/GenBank/DDBJ databases">
        <title>Another draft genome of Portunus trituberculatus and its Hox gene families provides insights of decapod evolution.</title>
        <authorList>
            <person name="Jeong J.-H."/>
            <person name="Song I."/>
            <person name="Kim S."/>
            <person name="Choi T."/>
            <person name="Kim D."/>
            <person name="Ryu S."/>
            <person name="Kim W."/>
        </authorList>
    </citation>
    <scope>NUCLEOTIDE SEQUENCE [LARGE SCALE GENOMIC DNA]</scope>
    <source>
        <tissue evidence="2">Muscle</tissue>
    </source>
</reference>
<keyword evidence="3" id="KW-1185">Reference proteome</keyword>
<gene>
    <name evidence="2" type="ORF">E2C01_058712</name>
</gene>
<dbReference type="Proteomes" id="UP000324222">
    <property type="component" value="Unassembled WGS sequence"/>
</dbReference>
<feature type="compositionally biased region" description="Acidic residues" evidence="1">
    <location>
        <begin position="1"/>
        <end position="32"/>
    </location>
</feature>
<evidence type="ECO:0000313" key="2">
    <source>
        <dbReference type="EMBL" id="MPC64594.1"/>
    </source>
</evidence>
<dbReference type="EMBL" id="VSRR010022289">
    <property type="protein sequence ID" value="MPC64594.1"/>
    <property type="molecule type" value="Genomic_DNA"/>
</dbReference>
<evidence type="ECO:0000256" key="1">
    <source>
        <dbReference type="SAM" id="MobiDB-lite"/>
    </source>
</evidence>
<dbReference type="AlphaFoldDB" id="A0A5B7H6X5"/>